<reference evidence="3 4" key="1">
    <citation type="submission" date="2015-12" db="EMBL/GenBank/DDBJ databases">
        <title>Bacillus cereus Group isolate.</title>
        <authorList>
            <person name="Kovac J."/>
        </authorList>
    </citation>
    <scope>NUCLEOTIDE SEQUENCE [LARGE SCALE GENOMIC DNA]</scope>
    <source>
        <strain evidence="3 4">FSL K6-0073</strain>
    </source>
</reference>
<dbReference type="PANTHER" id="PTHR37294:SF1">
    <property type="entry name" value="3'-5' EXORIBONUCLEASE YHAM"/>
    <property type="match status" value="1"/>
</dbReference>
<feature type="domain" description="HD" evidence="2">
    <location>
        <begin position="160"/>
        <end position="281"/>
    </location>
</feature>
<dbReference type="GO" id="GO:0004527">
    <property type="term" value="F:exonuclease activity"/>
    <property type="evidence" value="ECO:0007669"/>
    <property type="project" value="UniProtKB-KW"/>
</dbReference>
<sequence length="314" mass="35482">MVVNLSKLKKGDKINGVFLLKNINESIAQNKNPYFKFNLANKTGSLETICWSITEELRTLFEKDFPVAHLTGVVTEYGDKLQVKLSTIKEATEFNKGDLVETVAMDGDIIRAEIESTIENMKDKEIKLITKTIFEPCKEKFYEHVAAKKFHHEVVGGLGYHVYTMLLSAKQLAKIYGANEDLLCASIILHDLGKLIEIENPLNPAYSVEGNLRGHIAIMDTAIHKTVVKLIQEEKLDKNSEVPMLLSHMVLSHHGQLEWGSPVVPKVKEALLLHFIDSIDAKMYQVNKHLPSAESGAMFNIPEMRIDFYKPKYC</sequence>
<name>A0A9X0MJZ8_BACCE</name>
<evidence type="ECO:0000313" key="3">
    <source>
        <dbReference type="EMBL" id="KXY51114.1"/>
    </source>
</evidence>
<dbReference type="SUPFAM" id="SSF109604">
    <property type="entry name" value="HD-domain/PDEase-like"/>
    <property type="match status" value="1"/>
</dbReference>
<evidence type="ECO:0000313" key="4">
    <source>
        <dbReference type="Proteomes" id="UP000075476"/>
    </source>
</evidence>
<keyword evidence="1" id="KW-0378">Hydrolase</keyword>
<organism evidence="3 4">
    <name type="scientific">Bacillus cereus</name>
    <dbReference type="NCBI Taxonomy" id="1396"/>
    <lineage>
        <taxon>Bacteria</taxon>
        <taxon>Bacillati</taxon>
        <taxon>Bacillota</taxon>
        <taxon>Bacilli</taxon>
        <taxon>Bacillales</taxon>
        <taxon>Bacillaceae</taxon>
        <taxon>Bacillus</taxon>
        <taxon>Bacillus cereus group</taxon>
    </lineage>
</organism>
<dbReference type="Gene3D" id="1.10.3210.10">
    <property type="entry name" value="Hypothetical protein af1432"/>
    <property type="match status" value="1"/>
</dbReference>
<dbReference type="PANTHER" id="PTHR37294">
    <property type="entry name" value="3'-5' EXORIBONUCLEASE YHAM"/>
    <property type="match status" value="1"/>
</dbReference>
<keyword evidence="3" id="KW-0269">Exonuclease</keyword>
<dbReference type="AlphaFoldDB" id="A0A9X0MJZ8"/>
<gene>
    <name evidence="3" type="ORF">AT268_31935</name>
</gene>
<keyword evidence="3" id="KW-0540">Nuclease</keyword>
<comment type="caution">
    <text evidence="3">The sequence shown here is derived from an EMBL/GenBank/DDBJ whole genome shotgun (WGS) entry which is preliminary data.</text>
</comment>
<dbReference type="GO" id="GO:0031125">
    <property type="term" value="P:rRNA 3'-end processing"/>
    <property type="evidence" value="ECO:0007669"/>
    <property type="project" value="TreeGrafter"/>
</dbReference>
<accession>A0A9X0MJZ8</accession>
<dbReference type="InterPro" id="IPR006674">
    <property type="entry name" value="HD_domain"/>
</dbReference>
<dbReference type="RefSeq" id="WP_061662453.1">
    <property type="nucleotide sequence ID" value="NZ_LOMO01000001.1"/>
</dbReference>
<dbReference type="Proteomes" id="UP000075476">
    <property type="component" value="Unassembled WGS sequence"/>
</dbReference>
<dbReference type="InterPro" id="IPR050798">
    <property type="entry name" value="YhaM_exoribonuc/phosphodiest"/>
</dbReference>
<dbReference type="CDD" id="cd00077">
    <property type="entry name" value="HDc"/>
    <property type="match status" value="1"/>
</dbReference>
<evidence type="ECO:0000259" key="2">
    <source>
        <dbReference type="Pfam" id="PF01966"/>
    </source>
</evidence>
<dbReference type="EMBL" id="LOMO01000001">
    <property type="protein sequence ID" value="KXY51114.1"/>
    <property type="molecule type" value="Genomic_DNA"/>
</dbReference>
<evidence type="ECO:0000256" key="1">
    <source>
        <dbReference type="ARBA" id="ARBA00022801"/>
    </source>
</evidence>
<proteinExistence type="predicted"/>
<protein>
    <submittedName>
        <fullName evidence="3">3'-5' exonuclease</fullName>
    </submittedName>
</protein>
<dbReference type="InterPro" id="IPR003607">
    <property type="entry name" value="HD/PDEase_dom"/>
</dbReference>
<dbReference type="Pfam" id="PF01966">
    <property type="entry name" value="HD"/>
    <property type="match status" value="1"/>
</dbReference>